<proteinExistence type="predicted"/>
<dbReference type="AlphaFoldDB" id="A0A0L0NGV0"/>
<keyword evidence="3" id="KW-1185">Reference proteome</keyword>
<feature type="region of interest" description="Disordered" evidence="1">
    <location>
        <begin position="55"/>
        <end position="119"/>
    </location>
</feature>
<gene>
    <name evidence="2" type="ORF">TOPH_02101</name>
</gene>
<evidence type="ECO:0000256" key="1">
    <source>
        <dbReference type="SAM" id="MobiDB-lite"/>
    </source>
</evidence>
<accession>A0A0L0NGV0</accession>
<evidence type="ECO:0000313" key="2">
    <source>
        <dbReference type="EMBL" id="KND93362.1"/>
    </source>
</evidence>
<reference evidence="2 3" key="1">
    <citation type="journal article" date="2015" name="BMC Genomics">
        <title>The genome of the truffle-parasite Tolypocladium ophioglossoides and the evolution of antifungal peptaibiotics.</title>
        <authorList>
            <person name="Quandt C.A."/>
            <person name="Bushley K.E."/>
            <person name="Spatafora J.W."/>
        </authorList>
    </citation>
    <scope>NUCLEOTIDE SEQUENCE [LARGE SCALE GENOMIC DNA]</scope>
    <source>
        <strain evidence="2 3">CBS 100239</strain>
    </source>
</reference>
<evidence type="ECO:0000313" key="3">
    <source>
        <dbReference type="Proteomes" id="UP000036947"/>
    </source>
</evidence>
<protein>
    <submittedName>
        <fullName evidence="2">Uncharacterized protein</fullName>
    </submittedName>
</protein>
<comment type="caution">
    <text evidence="2">The sequence shown here is derived from an EMBL/GenBank/DDBJ whole genome shotgun (WGS) entry which is preliminary data.</text>
</comment>
<organism evidence="2 3">
    <name type="scientific">Tolypocladium ophioglossoides (strain CBS 100239)</name>
    <name type="common">Snaketongue truffleclub</name>
    <name type="synonym">Elaphocordyceps ophioglossoides</name>
    <dbReference type="NCBI Taxonomy" id="1163406"/>
    <lineage>
        <taxon>Eukaryota</taxon>
        <taxon>Fungi</taxon>
        <taxon>Dikarya</taxon>
        <taxon>Ascomycota</taxon>
        <taxon>Pezizomycotina</taxon>
        <taxon>Sordariomycetes</taxon>
        <taxon>Hypocreomycetidae</taxon>
        <taxon>Hypocreales</taxon>
        <taxon>Ophiocordycipitaceae</taxon>
        <taxon>Tolypocladium</taxon>
    </lineage>
</organism>
<dbReference type="Proteomes" id="UP000036947">
    <property type="component" value="Unassembled WGS sequence"/>
</dbReference>
<sequence length="142" mass="15685">MAEGQDGFFVVDEARLFCGGLMFIHVEKTGILAVDLIDDKGLATRAEAMISFAVQSPAPNHRHRPGLVRVHTPPRNAREREPESRMQIPQCSHTAKASPGRIMRRPSLPGKISHDKVGRRAPVQHLSTVSRALPRIDQLTIA</sequence>
<name>A0A0L0NGV0_TOLOC</name>
<dbReference type="EMBL" id="LFRF01000004">
    <property type="protein sequence ID" value="KND93362.1"/>
    <property type="molecule type" value="Genomic_DNA"/>
</dbReference>